<dbReference type="AlphaFoldDB" id="A0A397SAH4"/>
<proteinExistence type="predicted"/>
<feature type="region of interest" description="Disordered" evidence="1">
    <location>
        <begin position="123"/>
        <end position="153"/>
    </location>
</feature>
<name>A0A397SAH4_9GLOM</name>
<dbReference type="EMBL" id="QKYT01000867">
    <property type="protein sequence ID" value="RIA80987.1"/>
    <property type="molecule type" value="Genomic_DNA"/>
</dbReference>
<dbReference type="Proteomes" id="UP000265703">
    <property type="component" value="Unassembled WGS sequence"/>
</dbReference>
<protein>
    <submittedName>
        <fullName evidence="2">Uncharacterized protein</fullName>
    </submittedName>
</protein>
<keyword evidence="3" id="KW-1185">Reference proteome</keyword>
<evidence type="ECO:0000313" key="3">
    <source>
        <dbReference type="Proteomes" id="UP000265703"/>
    </source>
</evidence>
<accession>A0A397SAH4</accession>
<gene>
    <name evidence="2" type="ORF">C1645_865815</name>
</gene>
<evidence type="ECO:0000313" key="2">
    <source>
        <dbReference type="EMBL" id="RIA80987.1"/>
    </source>
</evidence>
<comment type="caution">
    <text evidence="2">The sequence shown here is derived from an EMBL/GenBank/DDBJ whole genome shotgun (WGS) entry which is preliminary data.</text>
</comment>
<organism evidence="2 3">
    <name type="scientific">Glomus cerebriforme</name>
    <dbReference type="NCBI Taxonomy" id="658196"/>
    <lineage>
        <taxon>Eukaryota</taxon>
        <taxon>Fungi</taxon>
        <taxon>Fungi incertae sedis</taxon>
        <taxon>Mucoromycota</taxon>
        <taxon>Glomeromycotina</taxon>
        <taxon>Glomeromycetes</taxon>
        <taxon>Glomerales</taxon>
        <taxon>Glomeraceae</taxon>
        <taxon>Glomus</taxon>
    </lineage>
</organism>
<sequence length="153" mass="18730">MRDPNYFKAWNNEKLTRRIIEKFKESNYFQKEEIEEPEIKELYIQENEEYQDILEMLRERELDITLEDIIRIIRVLGMSTEQIYNSKFIEVYNSQQHLEDDELGEILLEWIKRRQEEEIYEEIKSDDNSYTVEEDEENVIKTPSESPTPQQKV</sequence>
<feature type="compositionally biased region" description="Polar residues" evidence="1">
    <location>
        <begin position="141"/>
        <end position="153"/>
    </location>
</feature>
<reference evidence="2 3" key="1">
    <citation type="submission" date="2018-06" db="EMBL/GenBank/DDBJ databases">
        <title>Comparative genomics reveals the genomic features of Rhizophagus irregularis, R. cerebriforme, R. diaphanum and Gigaspora rosea, and their symbiotic lifestyle signature.</title>
        <authorList>
            <person name="Morin E."/>
            <person name="San Clemente H."/>
            <person name="Chen E.C.H."/>
            <person name="De La Providencia I."/>
            <person name="Hainaut M."/>
            <person name="Kuo A."/>
            <person name="Kohler A."/>
            <person name="Murat C."/>
            <person name="Tang N."/>
            <person name="Roy S."/>
            <person name="Loubradou J."/>
            <person name="Henrissat B."/>
            <person name="Grigoriev I.V."/>
            <person name="Corradi N."/>
            <person name="Roux C."/>
            <person name="Martin F.M."/>
        </authorList>
    </citation>
    <scope>NUCLEOTIDE SEQUENCE [LARGE SCALE GENOMIC DNA]</scope>
    <source>
        <strain evidence="2 3">DAOM 227022</strain>
    </source>
</reference>
<dbReference type="OrthoDB" id="2375603at2759"/>
<evidence type="ECO:0000256" key="1">
    <source>
        <dbReference type="SAM" id="MobiDB-lite"/>
    </source>
</evidence>